<evidence type="ECO:0000256" key="2">
    <source>
        <dbReference type="SAM" id="Phobius"/>
    </source>
</evidence>
<organism evidence="5">
    <name type="scientific">Drosophila persimilis</name>
    <name type="common">Fruit fly</name>
    <dbReference type="NCBI Taxonomy" id="7234"/>
    <lineage>
        <taxon>Eukaryota</taxon>
        <taxon>Metazoa</taxon>
        <taxon>Ecdysozoa</taxon>
        <taxon>Arthropoda</taxon>
        <taxon>Hexapoda</taxon>
        <taxon>Insecta</taxon>
        <taxon>Pterygota</taxon>
        <taxon>Neoptera</taxon>
        <taxon>Endopterygota</taxon>
        <taxon>Diptera</taxon>
        <taxon>Brachycera</taxon>
        <taxon>Muscomorpha</taxon>
        <taxon>Ephydroidea</taxon>
        <taxon>Drosophilidae</taxon>
        <taxon>Drosophila</taxon>
        <taxon>Sophophora</taxon>
    </lineage>
</organism>
<evidence type="ECO:0000313" key="5">
    <source>
        <dbReference type="Proteomes" id="UP000008744"/>
    </source>
</evidence>
<dbReference type="PANTHER" id="PTHR11161:SF0">
    <property type="entry name" value="O-ACYLTRANSFERASE LIKE PROTEIN"/>
    <property type="match status" value="1"/>
</dbReference>
<dbReference type="PhylomeDB" id="B4G4L3"/>
<feature type="signal peptide" evidence="3">
    <location>
        <begin position="1"/>
        <end position="18"/>
    </location>
</feature>
<feature type="transmembrane region" description="Helical" evidence="2">
    <location>
        <begin position="103"/>
        <end position="122"/>
    </location>
</feature>
<protein>
    <submittedName>
        <fullName evidence="4">GL24552</fullName>
    </submittedName>
</protein>
<keyword evidence="2" id="KW-0812">Transmembrane</keyword>
<dbReference type="AlphaFoldDB" id="B4G4L3"/>
<dbReference type="eggNOG" id="KOG3700">
    <property type="taxonomic scope" value="Eukaryota"/>
</dbReference>
<keyword evidence="2" id="KW-0472">Membrane</keyword>
<dbReference type="HOGENOM" id="CLU_1157469_0_0_1"/>
<proteinExistence type="predicted"/>
<feature type="region of interest" description="Disordered" evidence="1">
    <location>
        <begin position="208"/>
        <end position="240"/>
    </location>
</feature>
<evidence type="ECO:0000256" key="1">
    <source>
        <dbReference type="SAM" id="MobiDB-lite"/>
    </source>
</evidence>
<reference evidence="4 5" key="1">
    <citation type="journal article" date="2007" name="Nature">
        <title>Evolution of genes and genomes on the Drosophila phylogeny.</title>
        <authorList>
            <consortium name="Drosophila 12 Genomes Consortium"/>
            <person name="Clark A.G."/>
            <person name="Eisen M.B."/>
            <person name="Smith D.R."/>
            <person name="Bergman C.M."/>
            <person name="Oliver B."/>
            <person name="Markow T.A."/>
            <person name="Kaufman T.C."/>
            <person name="Kellis M."/>
            <person name="Gelbart W."/>
            <person name="Iyer V.N."/>
            <person name="Pollard D.A."/>
            <person name="Sackton T.B."/>
            <person name="Larracuente A.M."/>
            <person name="Singh N.D."/>
            <person name="Abad J.P."/>
            <person name="Abt D.N."/>
            <person name="Adryan B."/>
            <person name="Aguade M."/>
            <person name="Akashi H."/>
            <person name="Anderson W.W."/>
            <person name="Aquadro C.F."/>
            <person name="Ardell D.H."/>
            <person name="Arguello R."/>
            <person name="Artieri C.G."/>
            <person name="Barbash D.A."/>
            <person name="Barker D."/>
            <person name="Barsanti P."/>
            <person name="Batterham P."/>
            <person name="Batzoglou S."/>
            <person name="Begun D."/>
            <person name="Bhutkar A."/>
            <person name="Blanco E."/>
            <person name="Bosak S.A."/>
            <person name="Bradley R.K."/>
            <person name="Brand A.D."/>
            <person name="Brent M.R."/>
            <person name="Brooks A.N."/>
            <person name="Brown R.H."/>
            <person name="Butlin R.K."/>
            <person name="Caggese C."/>
            <person name="Calvi B.R."/>
            <person name="Bernardo de Carvalho A."/>
            <person name="Caspi A."/>
            <person name="Castrezana S."/>
            <person name="Celniker S.E."/>
            <person name="Chang J.L."/>
            <person name="Chapple C."/>
            <person name="Chatterji S."/>
            <person name="Chinwalla A."/>
            <person name="Civetta A."/>
            <person name="Clifton S.W."/>
            <person name="Comeron J.M."/>
            <person name="Costello J.C."/>
            <person name="Coyne J.A."/>
            <person name="Daub J."/>
            <person name="David R.G."/>
            <person name="Delcher A.L."/>
            <person name="Delehaunty K."/>
            <person name="Do C.B."/>
            <person name="Ebling H."/>
            <person name="Edwards K."/>
            <person name="Eickbush T."/>
            <person name="Evans J.D."/>
            <person name="Filipski A."/>
            <person name="Findeiss S."/>
            <person name="Freyhult E."/>
            <person name="Fulton L."/>
            <person name="Fulton R."/>
            <person name="Garcia A.C."/>
            <person name="Gardiner A."/>
            <person name="Garfield D.A."/>
            <person name="Garvin B.E."/>
            <person name="Gibson G."/>
            <person name="Gilbert D."/>
            <person name="Gnerre S."/>
            <person name="Godfrey J."/>
            <person name="Good R."/>
            <person name="Gotea V."/>
            <person name="Gravely B."/>
            <person name="Greenberg A.J."/>
            <person name="Griffiths-Jones S."/>
            <person name="Gross S."/>
            <person name="Guigo R."/>
            <person name="Gustafson E.A."/>
            <person name="Haerty W."/>
            <person name="Hahn M.W."/>
            <person name="Halligan D.L."/>
            <person name="Halpern A.L."/>
            <person name="Halter G.M."/>
            <person name="Han M.V."/>
            <person name="Heger A."/>
            <person name="Hillier L."/>
            <person name="Hinrichs A.S."/>
            <person name="Holmes I."/>
            <person name="Hoskins R.A."/>
            <person name="Hubisz M.J."/>
            <person name="Hultmark D."/>
            <person name="Huntley M.A."/>
            <person name="Jaffe D.B."/>
            <person name="Jagadeeshan S."/>
            <person name="Jeck W.R."/>
            <person name="Johnson J."/>
            <person name="Jones C.D."/>
            <person name="Jordan W.C."/>
            <person name="Karpen G.H."/>
            <person name="Kataoka E."/>
            <person name="Keightley P.D."/>
            <person name="Kheradpour P."/>
            <person name="Kirkness E.F."/>
            <person name="Koerich L.B."/>
            <person name="Kristiansen K."/>
            <person name="Kudrna D."/>
            <person name="Kulathinal R.J."/>
            <person name="Kumar S."/>
            <person name="Kwok R."/>
            <person name="Lander E."/>
            <person name="Langley C.H."/>
            <person name="Lapoint R."/>
            <person name="Lazzaro B.P."/>
            <person name="Lee S.J."/>
            <person name="Levesque L."/>
            <person name="Li R."/>
            <person name="Lin C.F."/>
            <person name="Lin M.F."/>
            <person name="Lindblad-Toh K."/>
            <person name="Llopart A."/>
            <person name="Long M."/>
            <person name="Low L."/>
            <person name="Lozovsky E."/>
            <person name="Lu J."/>
            <person name="Luo M."/>
            <person name="Machado C.A."/>
            <person name="Makalowski W."/>
            <person name="Marzo M."/>
            <person name="Matsuda M."/>
            <person name="Matzkin L."/>
            <person name="McAllister B."/>
            <person name="McBride C.S."/>
            <person name="McKernan B."/>
            <person name="McKernan K."/>
            <person name="Mendez-Lago M."/>
            <person name="Minx P."/>
            <person name="Mollenhauer M.U."/>
            <person name="Montooth K."/>
            <person name="Mount S.M."/>
            <person name="Mu X."/>
            <person name="Myers E."/>
            <person name="Negre B."/>
            <person name="Newfeld S."/>
            <person name="Nielsen R."/>
            <person name="Noor M.A."/>
            <person name="O'Grady P."/>
            <person name="Pachter L."/>
            <person name="Papaceit M."/>
            <person name="Parisi M.J."/>
            <person name="Parisi M."/>
            <person name="Parts L."/>
            <person name="Pedersen J.S."/>
            <person name="Pesole G."/>
            <person name="Phillippy A.M."/>
            <person name="Ponting C.P."/>
            <person name="Pop M."/>
            <person name="Porcelli D."/>
            <person name="Powell J.R."/>
            <person name="Prohaska S."/>
            <person name="Pruitt K."/>
            <person name="Puig M."/>
            <person name="Quesneville H."/>
            <person name="Ram K.R."/>
            <person name="Rand D."/>
            <person name="Rasmussen M.D."/>
            <person name="Reed L.K."/>
            <person name="Reenan R."/>
            <person name="Reily A."/>
            <person name="Remington K.A."/>
            <person name="Rieger T.T."/>
            <person name="Ritchie M.G."/>
            <person name="Robin C."/>
            <person name="Rogers Y.H."/>
            <person name="Rohde C."/>
            <person name="Rozas J."/>
            <person name="Rubenfield M.J."/>
            <person name="Ruiz A."/>
            <person name="Russo S."/>
            <person name="Salzberg S.L."/>
            <person name="Sanchez-Gracia A."/>
            <person name="Saranga D.J."/>
            <person name="Sato H."/>
            <person name="Schaeffer S.W."/>
            <person name="Schatz M.C."/>
            <person name="Schlenke T."/>
            <person name="Schwartz R."/>
            <person name="Segarra C."/>
            <person name="Singh R.S."/>
            <person name="Sirot L."/>
            <person name="Sirota M."/>
            <person name="Sisneros N.B."/>
            <person name="Smith C.D."/>
            <person name="Smith T.F."/>
            <person name="Spieth J."/>
            <person name="Stage D.E."/>
            <person name="Stark A."/>
            <person name="Stephan W."/>
            <person name="Strausberg R.L."/>
            <person name="Strempel S."/>
            <person name="Sturgill D."/>
            <person name="Sutton G."/>
            <person name="Sutton G.G."/>
            <person name="Tao W."/>
            <person name="Teichmann S."/>
            <person name="Tobari Y.N."/>
            <person name="Tomimura Y."/>
            <person name="Tsolas J.M."/>
            <person name="Valente V.L."/>
            <person name="Venter E."/>
            <person name="Venter J.C."/>
            <person name="Vicario S."/>
            <person name="Vieira F.G."/>
            <person name="Vilella A.J."/>
            <person name="Villasante A."/>
            <person name="Walenz B."/>
            <person name="Wang J."/>
            <person name="Wasserman M."/>
            <person name="Watts T."/>
            <person name="Wilson D."/>
            <person name="Wilson R.K."/>
            <person name="Wing R.A."/>
            <person name="Wolfner M.F."/>
            <person name="Wong A."/>
            <person name="Wong G.K."/>
            <person name="Wu C.I."/>
            <person name="Wu G."/>
            <person name="Yamamoto D."/>
            <person name="Yang H.P."/>
            <person name="Yang S.P."/>
            <person name="Yorke J.A."/>
            <person name="Yoshida K."/>
            <person name="Zdobnov E."/>
            <person name="Zhang P."/>
            <person name="Zhang Y."/>
            <person name="Zimin A.V."/>
            <person name="Baldwin J."/>
            <person name="Abdouelleil A."/>
            <person name="Abdulkadir J."/>
            <person name="Abebe A."/>
            <person name="Abera B."/>
            <person name="Abreu J."/>
            <person name="Acer S.C."/>
            <person name="Aftuck L."/>
            <person name="Alexander A."/>
            <person name="An P."/>
            <person name="Anderson E."/>
            <person name="Anderson S."/>
            <person name="Arachi H."/>
            <person name="Azer M."/>
            <person name="Bachantsang P."/>
            <person name="Barry A."/>
            <person name="Bayul T."/>
            <person name="Berlin A."/>
            <person name="Bessette D."/>
            <person name="Bloom T."/>
            <person name="Blye J."/>
            <person name="Boguslavskiy L."/>
            <person name="Bonnet C."/>
            <person name="Boukhgalter B."/>
            <person name="Bourzgui I."/>
            <person name="Brown A."/>
            <person name="Cahill P."/>
            <person name="Channer S."/>
            <person name="Cheshatsang Y."/>
            <person name="Chuda L."/>
            <person name="Citroen M."/>
            <person name="Collymore A."/>
            <person name="Cooke P."/>
            <person name="Costello M."/>
            <person name="D'Aco K."/>
            <person name="Daza R."/>
            <person name="De Haan G."/>
            <person name="DeGray S."/>
            <person name="DeMaso C."/>
            <person name="Dhargay N."/>
            <person name="Dooley K."/>
            <person name="Dooley E."/>
            <person name="Doricent M."/>
            <person name="Dorje P."/>
            <person name="Dorjee K."/>
            <person name="Dupes A."/>
            <person name="Elong R."/>
            <person name="Falk J."/>
            <person name="Farina A."/>
            <person name="Faro S."/>
            <person name="Ferguson D."/>
            <person name="Fisher S."/>
            <person name="Foley C.D."/>
            <person name="Franke A."/>
            <person name="Friedrich D."/>
            <person name="Gadbois L."/>
            <person name="Gearin G."/>
            <person name="Gearin C.R."/>
            <person name="Giannoukos G."/>
            <person name="Goode T."/>
            <person name="Graham J."/>
            <person name="Grandbois E."/>
            <person name="Grewal S."/>
            <person name="Gyaltsen K."/>
            <person name="Hafez N."/>
            <person name="Hagos B."/>
            <person name="Hall J."/>
            <person name="Henson C."/>
            <person name="Hollinger A."/>
            <person name="Honan T."/>
            <person name="Huard M.D."/>
            <person name="Hughes L."/>
            <person name="Hurhula B."/>
            <person name="Husby M.E."/>
            <person name="Kamat A."/>
            <person name="Kanga B."/>
            <person name="Kashin S."/>
            <person name="Khazanovich D."/>
            <person name="Kisner P."/>
            <person name="Lance K."/>
            <person name="Lara M."/>
            <person name="Lee W."/>
            <person name="Lennon N."/>
            <person name="Letendre F."/>
            <person name="LeVine R."/>
            <person name="Lipovsky A."/>
            <person name="Liu X."/>
            <person name="Liu J."/>
            <person name="Liu S."/>
            <person name="Lokyitsang T."/>
            <person name="Lokyitsang Y."/>
            <person name="Lubonja R."/>
            <person name="Lui A."/>
            <person name="MacDonald P."/>
            <person name="Magnisalis V."/>
            <person name="Maru K."/>
            <person name="Matthews C."/>
            <person name="McCusker W."/>
            <person name="McDonough S."/>
            <person name="Mehta T."/>
            <person name="Meldrim J."/>
            <person name="Meneus L."/>
            <person name="Mihai O."/>
            <person name="Mihalev A."/>
            <person name="Mihova T."/>
            <person name="Mittelman R."/>
            <person name="Mlenga V."/>
            <person name="Montmayeur A."/>
            <person name="Mulrain L."/>
            <person name="Navidi A."/>
            <person name="Naylor J."/>
            <person name="Negash T."/>
            <person name="Nguyen T."/>
            <person name="Nguyen N."/>
            <person name="Nicol R."/>
            <person name="Norbu C."/>
            <person name="Norbu N."/>
            <person name="Novod N."/>
            <person name="O'Neill B."/>
            <person name="Osman S."/>
            <person name="Markiewicz E."/>
            <person name="Oyono O.L."/>
            <person name="Patti C."/>
            <person name="Phunkhang P."/>
            <person name="Pierre F."/>
            <person name="Priest M."/>
            <person name="Raghuraman S."/>
            <person name="Rege F."/>
            <person name="Reyes R."/>
            <person name="Rise C."/>
            <person name="Rogov P."/>
            <person name="Ross K."/>
            <person name="Ryan E."/>
            <person name="Settipalli S."/>
            <person name="Shea T."/>
            <person name="Sherpa N."/>
            <person name="Shi L."/>
            <person name="Shih D."/>
            <person name="Sparrow T."/>
            <person name="Spaulding J."/>
            <person name="Stalker J."/>
            <person name="Stange-Thomann N."/>
            <person name="Stavropoulos S."/>
            <person name="Stone C."/>
            <person name="Strader C."/>
            <person name="Tesfaye S."/>
            <person name="Thomson T."/>
            <person name="Thoulutsang Y."/>
            <person name="Thoulutsang D."/>
            <person name="Topham K."/>
            <person name="Topping I."/>
            <person name="Tsamla T."/>
            <person name="Vassiliev H."/>
            <person name="Vo A."/>
            <person name="Wangchuk T."/>
            <person name="Wangdi T."/>
            <person name="Weiand M."/>
            <person name="Wilkinson J."/>
            <person name="Wilson A."/>
            <person name="Yadav S."/>
            <person name="Young G."/>
            <person name="Yu Q."/>
            <person name="Zembek L."/>
            <person name="Zhong D."/>
            <person name="Zimmer A."/>
            <person name="Zwirko Z."/>
            <person name="Jaffe D.B."/>
            <person name="Alvarez P."/>
            <person name="Brockman W."/>
            <person name="Butler J."/>
            <person name="Chin C."/>
            <person name="Gnerre S."/>
            <person name="Grabherr M."/>
            <person name="Kleber M."/>
            <person name="Mauceli E."/>
            <person name="MacCallum I."/>
        </authorList>
    </citation>
    <scope>NUCLEOTIDE SEQUENCE [LARGE SCALE GENOMIC DNA]</scope>
    <source>
        <strain evidence="5">MSH-3 / Tucson 14011-0111.49</strain>
    </source>
</reference>
<name>B4G4L3_DROPE</name>
<evidence type="ECO:0000256" key="3">
    <source>
        <dbReference type="SAM" id="SignalP"/>
    </source>
</evidence>
<feature type="chain" id="PRO_5002803090" evidence="3">
    <location>
        <begin position="19"/>
        <end position="240"/>
    </location>
</feature>
<keyword evidence="2" id="KW-1133">Transmembrane helix</keyword>
<dbReference type="InterPro" id="IPR052728">
    <property type="entry name" value="O2_lipid_transport_reg"/>
</dbReference>
<dbReference type="PANTHER" id="PTHR11161">
    <property type="entry name" value="O-ACYLTRANSFERASE"/>
    <property type="match status" value="1"/>
</dbReference>
<dbReference type="OrthoDB" id="118951at2759"/>
<accession>B4G4L3</accession>
<keyword evidence="3" id="KW-0732">Signal</keyword>
<feature type="compositionally biased region" description="Polar residues" evidence="1">
    <location>
        <begin position="208"/>
        <end position="234"/>
    </location>
</feature>
<keyword evidence="5" id="KW-1185">Reference proteome</keyword>
<feature type="transmembrane region" description="Helical" evidence="2">
    <location>
        <begin position="174"/>
        <end position="195"/>
    </location>
</feature>
<evidence type="ECO:0000313" key="4">
    <source>
        <dbReference type="EMBL" id="EDW25184.1"/>
    </source>
</evidence>
<gene>
    <name evidence="4" type="primary">Dper\GL24552</name>
    <name evidence="4" type="ORF">Dper_GL24552</name>
</gene>
<dbReference type="EMBL" id="CH479179">
    <property type="protein sequence ID" value="EDW25184.1"/>
    <property type="molecule type" value="Genomic_DNA"/>
</dbReference>
<sequence>MVNVLSSLLVCGLVLVSAAQLKDGDVLQDYQRLKSLRPLGSSISVTVKMCSARSSSRAIIRIVDSKSNPNVISCLDGIRCMSLFCVVLFLQISKGKLNVPLMYLHRIIRIVPILAIAILVYIKLTPIVSGGPYFKGGFHGTAAYEKGWFWTLLFVQNYATSNIVSHMQKFWSDFGITIFISYLLYVVIEAPFGGLDNLLRSREKSVLKSQAPSEQKQSSVDVQQGQLNAGSNLVESDVPK</sequence>
<dbReference type="Proteomes" id="UP000008744">
    <property type="component" value="Unassembled WGS sequence"/>
</dbReference>